<gene>
    <name evidence="2" type="ORF">GCU60_05915</name>
</gene>
<organism evidence="2 3">
    <name type="scientific">Blastococcus saxobsidens</name>
    <dbReference type="NCBI Taxonomy" id="138336"/>
    <lineage>
        <taxon>Bacteria</taxon>
        <taxon>Bacillati</taxon>
        <taxon>Actinomycetota</taxon>
        <taxon>Actinomycetes</taxon>
        <taxon>Geodermatophilales</taxon>
        <taxon>Geodermatophilaceae</taxon>
        <taxon>Blastococcus</taxon>
    </lineage>
</organism>
<keyword evidence="2" id="KW-0808">Transferase</keyword>
<dbReference type="PANTHER" id="PTHR43586:SF21">
    <property type="entry name" value="PYRIDOXAL PHOSPHATE (PLP)-DEPENDENT ASPARTATE AMINOTRANSFERASE SUPERFAMILY"/>
    <property type="match status" value="1"/>
</dbReference>
<dbReference type="EMBL" id="JAAGWG010000007">
    <property type="protein sequence ID" value="NEK85299.1"/>
    <property type="molecule type" value="Genomic_DNA"/>
</dbReference>
<dbReference type="InterPro" id="IPR015422">
    <property type="entry name" value="PyrdxlP-dep_Trfase_small"/>
</dbReference>
<dbReference type="Gene3D" id="3.40.640.10">
    <property type="entry name" value="Type I PLP-dependent aspartate aminotransferase-like (Major domain)"/>
    <property type="match status" value="1"/>
</dbReference>
<dbReference type="GO" id="GO:0008483">
    <property type="term" value="F:transaminase activity"/>
    <property type="evidence" value="ECO:0007669"/>
    <property type="project" value="UniProtKB-KW"/>
</dbReference>
<dbReference type="PANTHER" id="PTHR43586">
    <property type="entry name" value="CYSTEINE DESULFURASE"/>
    <property type="match status" value="1"/>
</dbReference>
<sequence length="357" mass="36763">MTDAAPAAGRVRAAQAEFAAETTYLNTAAVGLPPGSTVQAVQQALGTWQAGRAHAPDYDRPVARSRAAYAELVGVRPADVAIGSTVSAFAGLVAAALPDGSEVLTATGEFTSVLFPFLAQAGRGVRVREVPLEDLPNAVTPRTTLVAVSAVQSADGRVADLDALVGATEDAGTRVLLDTTQAVGWLPVDADRFSYTTGGGYKWLLGPRGTCFATVRADALDTLVPHAAGWYAGEDPWTSIYGGPLRLAAGARRFDVSPAWLSWVGQAPALELLAGVGRAALHDHAVGLADRFRAAVGLPPGNSAIVSLDVSPGTDAALAEAGVVASMRAGRLRLAFHLPNTDDDADRAAEVLAGRVR</sequence>
<dbReference type="InterPro" id="IPR015421">
    <property type="entry name" value="PyrdxlP-dep_Trfase_major"/>
</dbReference>
<comment type="caution">
    <text evidence="2">The sequence shown here is derived from an EMBL/GenBank/DDBJ whole genome shotgun (WGS) entry which is preliminary data.</text>
</comment>
<protein>
    <submittedName>
        <fullName evidence="2">Aminotransferase class V-fold PLP-dependent enzyme</fullName>
    </submittedName>
</protein>
<proteinExistence type="predicted"/>
<evidence type="ECO:0000313" key="3">
    <source>
        <dbReference type="Proteomes" id="UP000479241"/>
    </source>
</evidence>
<dbReference type="Pfam" id="PF00266">
    <property type="entry name" value="Aminotran_5"/>
    <property type="match status" value="1"/>
</dbReference>
<dbReference type="RefSeq" id="WP_163203167.1">
    <property type="nucleotide sequence ID" value="NZ_JAAGWG010000007.1"/>
</dbReference>
<reference evidence="2 3" key="1">
    <citation type="submission" date="2019-12" db="EMBL/GenBank/DDBJ databases">
        <title>the WGS of Blastococcus saxobsidens 67B17.</title>
        <authorList>
            <person name="Jiang Z."/>
        </authorList>
    </citation>
    <scope>NUCLEOTIDE SEQUENCE [LARGE SCALE GENOMIC DNA]</scope>
    <source>
        <strain evidence="2 3">67B17</strain>
    </source>
</reference>
<dbReference type="AlphaFoldDB" id="A0A6L9W0Q5"/>
<accession>A0A6L9W0Q5</accession>
<dbReference type="InterPro" id="IPR015424">
    <property type="entry name" value="PyrdxlP-dep_Trfase"/>
</dbReference>
<dbReference type="Proteomes" id="UP000479241">
    <property type="component" value="Unassembled WGS sequence"/>
</dbReference>
<feature type="domain" description="Aminotransferase class V" evidence="1">
    <location>
        <begin position="88"/>
        <end position="291"/>
    </location>
</feature>
<dbReference type="Gene3D" id="3.90.1150.10">
    <property type="entry name" value="Aspartate Aminotransferase, domain 1"/>
    <property type="match status" value="1"/>
</dbReference>
<dbReference type="SUPFAM" id="SSF53383">
    <property type="entry name" value="PLP-dependent transferases"/>
    <property type="match status" value="1"/>
</dbReference>
<evidence type="ECO:0000313" key="2">
    <source>
        <dbReference type="EMBL" id="NEK85299.1"/>
    </source>
</evidence>
<dbReference type="InterPro" id="IPR000192">
    <property type="entry name" value="Aminotrans_V_dom"/>
</dbReference>
<keyword evidence="2" id="KW-0032">Aminotransferase</keyword>
<evidence type="ECO:0000259" key="1">
    <source>
        <dbReference type="Pfam" id="PF00266"/>
    </source>
</evidence>
<name>A0A6L9W0Q5_9ACTN</name>